<reference evidence="2 3" key="1">
    <citation type="submission" date="2024-04" db="EMBL/GenBank/DDBJ databases">
        <title>Tritrichomonas musculus Genome.</title>
        <authorList>
            <person name="Alves-Ferreira E."/>
            <person name="Grigg M."/>
            <person name="Lorenzi H."/>
            <person name="Galac M."/>
        </authorList>
    </citation>
    <scope>NUCLEOTIDE SEQUENCE [LARGE SCALE GENOMIC DNA]</scope>
    <source>
        <strain evidence="2 3">EAF2021</strain>
    </source>
</reference>
<keyword evidence="1" id="KW-1133">Transmembrane helix</keyword>
<keyword evidence="1" id="KW-0472">Membrane</keyword>
<gene>
    <name evidence="2" type="ORF">M9Y10_018963</name>
</gene>
<name>A0ABR2HIB8_9EUKA</name>
<comment type="caution">
    <text evidence="2">The sequence shown here is derived from an EMBL/GenBank/DDBJ whole genome shotgun (WGS) entry which is preliminary data.</text>
</comment>
<evidence type="ECO:0000313" key="2">
    <source>
        <dbReference type="EMBL" id="KAK8847915.1"/>
    </source>
</evidence>
<evidence type="ECO:0000313" key="3">
    <source>
        <dbReference type="Proteomes" id="UP001470230"/>
    </source>
</evidence>
<evidence type="ECO:0000256" key="1">
    <source>
        <dbReference type="SAM" id="Phobius"/>
    </source>
</evidence>
<sequence length="1348" mass="154838">MILLITLIFFGKFNQQTKKKAYESLKEHDIQYDIQENKKINAETHSPHQKYIPIGSNKLITSFNQVLISISPNFTNNQSITITIDNTEITINDSENIQKETFISDRENIFVIQNVKNISNVSIIIKPIEKNFFRLEYPLGIQVEDCDPINIEFTGWDKINEYPVDIYTMFHFYSENQSNLNIKSSKVKSIKYRYYKSIDQSLMYNEFPSTFVFCLNSTECDIPEFNYLDPIQTPCDGTKDLSNQMEEVFDEISLFSFDYLILCLNEKSNGTELNFSFLTGTENLDHIKIINYDDIKINLSIVNFPARQNNEWEIINCTINVKANKNYEIGELHSNNSLIKGDKLNVKTGIITKNVDLLNDDINFTISDSRYWFEKNDYQYKENDFLILKIKSELNSSRKVNFIPTGNNPCGLNLHFEGIDENSTDFYIHFDDKWNNIVNGRVSINVSSNERIIIDQVLKNVDFKVFNLAWNCTVHQIPPLTEQSSVAICYESFECSRQKGFSVDKDTAFVSTTSKENYDTLRKLFESFNNEYKYLRLVFIGEKDPIDFKLNDIVDKSFLQMQFYGYNNARILLEEGAKIANYKSWVINHASFAKNVNIDYTFDELIIIDTEPVFQDVLEYAHKINIETARFYCEYGYKIKGLEGVFNIDYTTFEIYPNLENNNYTLSMKGYLYMPNGNLDNSNGSPLINPPFSPFHFNVHGPTRNTDNTFHIKRYENNFQDISITFVDLNENIPISVRYECDDKECNKFFTYKFKTKEFVYDLIQTHEGSCNNVTTKINEVEASPTQTPPRSQTYIFTESVLFSLSEYFSISSYFSNSEDFTKSSQFSKSSQFTGTSHFTKTSGFTKTTQFTLSTHFTKSSDFTNSFYFTNTEKFTETSHFSCSLLFSSTLSFTVSSPFSVSFPFTDSNLLLTSGFSSSPSFSKSASFSSSVMFTPSYQFTPSYPFQHDQPEIDDSKPDFNLSLESININSNGIIEVDDGKTINLNNSNVPFISVLFKNDITVTESDVFSLPTTLYFIADEPNRRIKFDEKLINSSIGVKTDKSPTVVLTNDKTPLNIMNYKQGYSWIDIEYESDQTTTSLKLNEVNNSNGYLTLNVESNIRSISFTSLIMSRISSIEIKNKNKNQNQNQDQRNNNNNNNNKIIELEEVRDNNICELAVEDNINISSRSSVTLSKIRLEGNINMNDDSIIIFREETKFEDSSNISIKFSKNKDTRREPIIKFDGLLDSTPNQITLSFEDKSTISDLSNFILIEASKFKTCISWIDHLQFVNIGDEKIEAKCKYANGGLTHLVLSTEKSSKKLSAGVIAGIVVAIVAVIVIIIVVTILVRRKKTKKHSEQTCELNDSSF</sequence>
<keyword evidence="1" id="KW-0812">Transmembrane</keyword>
<keyword evidence="3" id="KW-1185">Reference proteome</keyword>
<organism evidence="2 3">
    <name type="scientific">Tritrichomonas musculus</name>
    <dbReference type="NCBI Taxonomy" id="1915356"/>
    <lineage>
        <taxon>Eukaryota</taxon>
        <taxon>Metamonada</taxon>
        <taxon>Parabasalia</taxon>
        <taxon>Tritrichomonadida</taxon>
        <taxon>Tritrichomonadidae</taxon>
        <taxon>Tritrichomonas</taxon>
    </lineage>
</organism>
<protein>
    <submittedName>
        <fullName evidence="2">Uncharacterized protein</fullName>
    </submittedName>
</protein>
<proteinExistence type="predicted"/>
<dbReference type="Proteomes" id="UP001470230">
    <property type="component" value="Unassembled WGS sequence"/>
</dbReference>
<dbReference type="EMBL" id="JAPFFF010000027">
    <property type="protein sequence ID" value="KAK8847915.1"/>
    <property type="molecule type" value="Genomic_DNA"/>
</dbReference>
<feature type="transmembrane region" description="Helical" evidence="1">
    <location>
        <begin position="1302"/>
        <end position="1328"/>
    </location>
</feature>
<accession>A0ABR2HIB8</accession>